<accession>A0ABY6M442</accession>
<gene>
    <name evidence="3" type="primary">sprA</name>
    <name evidence="3" type="ORF">K5I29_09585</name>
</gene>
<feature type="domain" description="Gliding motility protein SprA N-terminal" evidence="2">
    <location>
        <begin position="31"/>
        <end position="437"/>
    </location>
</feature>
<sequence>MLFNSALFAQQQEQDSIRGASFGKIELKNPSTILDAYTYDPVTDRYIYSSKHEDFNIRYPLFLTPEQYHELAIKDSMREYYRDKIKAVDGKAPEEKRRDLLPKYYVNSKFFELVFGSNVIDVKPTGSVEVDLGGRFTKQDNPAFSPRNRSNFTFDFDQRISMSLQGKVGTRLNVMANYDTQSTFTFQNQFKLDFKPNEDSILQKVEVGNVTFPLSNSLIRGAQSLFGAKLQLKFGNTTVTGVFSEQKSQTRSVTAQGGGTLTEFALFGLDYDNDRHYFLSQFFRNQYDEALKSYPYINSRVKITRIEVWVTNKQTVVNTTNNNVRNLIGIQDLGESRISNNRNVDITQRAVGVADQNIPNFFRGTPFNVPTDNKNNLFDPSLIGAGGLLNNAIRDIATVNNGFNAQVQVREGIDYSKLENARKLTETEFTYHEQLGYISLNQRLANDEVLAVAYQYTIGDKIYQVGEFGTDGIDATVVNPNGVPSSQNLVLKLLKSSLNSINEPTWDLMMKNIYQLPGAYQLSQEDFTLNILYTDPSPLNYISPAPAFSMTQPQVALPQGVADTPLIRVFGLDRLNYTNDIAPNGDGFFDFVPGITVDQQNGRIIFTSVEPFGSSLFEQLRTSPTEDYLAADENNVANYNANQRKYVYKSIYTKSQSLALQDSSKNKFQIKGRFKSAAGSGGIPLGAFNVPPGSVVVRAGGRVLVEGVDYTVNYQAGMVDILDPSLQNSSIPVEISLENNAVFGQQTRRFFGFDVEHKFSDKIKVGGTLLRMVERPFTVKSNYGQESVNNTIFGFNGIYSSEVPFLTRLVNKLPNVDTDVPSNISVRAEMAYLMPGASKQDQMNGEATIYIDDFEGSQNYIDLRSPQSWFIASPPINYGGEKPENDLSAGFRRAKLSWYTIDPIFYIDSQRPNGLSLRDVSNNKTRRIYSQEIYPNTNIVQGESTVVSTLDLTYYPNQRGPYNFNPAIDLSDESLANPRNNWGGIMRALSTPNFEQSNVEYIQFWMMDPYYSADPDGATSTTNNGKVVLNLGDVSEDILKDGRKFYENGLPSVGSTVPTHTSAWGKIPSSQSLIYAFDTDPANRAVQDIGLDGLTDAEEAALYPGFASLADPAGDNYQYFVEASGNVIERYKNYNGTQGNSPVNVSNNSRGSTTKPDVEDINGDNTLNTIEAYYKVEVEIAPNPTVGTNYVSDVVTTNGVRTPTGSENVRWVQYKIPIAEIAKDARNVIGDISDFRSIRFMRMFLTGFEEEITVRFGSLDLVTGQWRRYTSSLDYKDPNVNNDNTGFDVTTVSIEENFNKQPVNYVLPPGVVREQFNNNNTIINQNEQSLALKVYSYDGSPSGGLEPGDARAVFKNVSVDMRQYKNVRMFLHAESLPNRAALLDNQMAAFIRFGNDFTENFYEIQIPLKVTQPNERDPYRVWPLANEIEVPIELLSKVKILALQNNLPPDDDPNDGVAYVYDYQIDPSLGVRENATLIGIRGNPNVGLVRTLMIGVRNLSSTTIEGEIWADELRMSGLDKKGGWAAVASMDTNLADFASISATTRKSTSGFGGIEDGANERSREDMFQYNVLTNIGLGKLLPKKWGVHIPFNYSVGEETITPKYDPYYQDIELKSLLSITQDPAEKSRIENQAEDYTKRTSINVIGLRKDKNPEKKSQIYDVENFTLSHSHNEVYHRDFQIQERTDIQTRSSVDYVYAFPAVDAVEPFKKTKFMEKSKYWDLLRDFNLNYLPSSISFSSDVNRQYNRQQFRQVEVQGIEIDPLYRRNYFMNYTYGFSFDLTKSLRLNYNGTNNNLVRNYLDDNLNQIADYNVYHNYLDVGTANTHNQQLIVNYDLPINKIPVFSFVKSSYSYTSNFNWQRSPDAMSSIAYQGTTFDLGNTIQNSGAHRLNTTLTMDSFYKYIGLTKTKQPKKPTTPALPPKPGEKVTAQPQRLDNKRSFLSEKLIGIATSLKMLQVNYADNSGTVLPGYTPGLGFWGTTKPGLGFIFGSQSDIRYEMARNGYLTYYPEFNQSFTKVSNKTLNITGQLEILPDLKIDIYADRNINQNYTEQYEVTPQGIYNSLSPNSYGNFSISTVLIKTSFATSDENNSKTFDQFRENRMVMANRLAEEYYGPNIPRYGDANNPIPASTHPSYKFFVTNQGYPVGFGKNSQSVLIPSMLAAYSGGDAGSVKKGLFRDVPIPNWNVKYDGLMKFKYFQDTFRRFTVQHGYRASYTINNFRSNLDYDVNPSGQDNNGVGNFYNKTIVSNVNLAEQFNPLVKVEFELKNSFRFLGEVKRDRTLSLSLDNSLLTEVQGNEYIFGLGYRVKDVTINSRFAEANRGVIRSDLNIKGDISYRRASTFVRYLDYEYSELTAGQDIWSIRVSADYSFSRNLTALFYYDHTFSQAVISTTFPTTNIRAGLTLRYILGN</sequence>
<evidence type="ECO:0000256" key="1">
    <source>
        <dbReference type="SAM" id="MobiDB-lite"/>
    </source>
</evidence>
<feature type="region of interest" description="Disordered" evidence="1">
    <location>
        <begin position="1134"/>
        <end position="1162"/>
    </location>
</feature>
<feature type="compositionally biased region" description="Polar residues" evidence="1">
    <location>
        <begin position="1134"/>
        <end position="1155"/>
    </location>
</feature>
<reference evidence="3" key="1">
    <citation type="submission" date="2021-08" db="EMBL/GenBank/DDBJ databases">
        <title>Flavobacterium sp. strain CC-SYL302.</title>
        <authorList>
            <person name="Lin S.-Y."/>
            <person name="Lee T.-H."/>
            <person name="Young C.-C."/>
        </authorList>
    </citation>
    <scope>NUCLEOTIDE SEQUENCE</scope>
    <source>
        <strain evidence="3">CC-SYL302</strain>
    </source>
</reference>
<organism evidence="3 4">
    <name type="scientific">Flavobacterium agricola</name>
    <dbReference type="NCBI Taxonomy" id="2870839"/>
    <lineage>
        <taxon>Bacteria</taxon>
        <taxon>Pseudomonadati</taxon>
        <taxon>Bacteroidota</taxon>
        <taxon>Flavobacteriia</taxon>
        <taxon>Flavobacteriales</taxon>
        <taxon>Flavobacteriaceae</taxon>
        <taxon>Flavobacterium</taxon>
    </lineage>
</organism>
<name>A0ABY6M442_9FLAO</name>
<evidence type="ECO:0000313" key="3">
    <source>
        <dbReference type="EMBL" id="UYW02634.1"/>
    </source>
</evidence>
<protein>
    <submittedName>
        <fullName evidence="3">Cell surface protein SprA</fullName>
    </submittedName>
</protein>
<dbReference type="InterPro" id="IPR025684">
    <property type="entry name" value="SprA_N_dom"/>
</dbReference>
<dbReference type="InterPro" id="IPR026377">
    <property type="entry name" value="Cell_surface_SprA"/>
</dbReference>
<evidence type="ECO:0000313" key="4">
    <source>
        <dbReference type="Proteomes" id="UP001163328"/>
    </source>
</evidence>
<dbReference type="Pfam" id="PF14349">
    <property type="entry name" value="SprA_N"/>
    <property type="match status" value="2"/>
</dbReference>
<evidence type="ECO:0000259" key="2">
    <source>
        <dbReference type="Pfam" id="PF14349"/>
    </source>
</evidence>
<proteinExistence type="predicted"/>
<feature type="region of interest" description="Disordered" evidence="1">
    <location>
        <begin position="1908"/>
        <end position="1928"/>
    </location>
</feature>
<feature type="domain" description="Gliding motility protein SprA N-terminal" evidence="2">
    <location>
        <begin position="1109"/>
        <end position="1615"/>
    </location>
</feature>
<dbReference type="NCBIfam" id="TIGR04189">
    <property type="entry name" value="surface_SprA"/>
    <property type="match status" value="1"/>
</dbReference>
<keyword evidence="4" id="KW-1185">Reference proteome</keyword>
<dbReference type="EMBL" id="CP081495">
    <property type="protein sequence ID" value="UYW02634.1"/>
    <property type="molecule type" value="Genomic_DNA"/>
</dbReference>
<dbReference type="Proteomes" id="UP001163328">
    <property type="component" value="Chromosome"/>
</dbReference>